<dbReference type="SUPFAM" id="SSF54686">
    <property type="entry name" value="Ribosomal protein L16p/L10e"/>
    <property type="match status" value="1"/>
</dbReference>
<reference evidence="8" key="1">
    <citation type="journal article" date="2020" name="Nat. Commun.">
        <title>Genome sequence of the cluster root forming white lupin.</title>
        <authorList>
            <person name="Hufnagel B."/>
            <person name="Marques A."/>
            <person name="Soriano A."/>
            <person name="Marques L."/>
            <person name="Divol F."/>
            <person name="Doumas P."/>
            <person name="Sallet E."/>
            <person name="Mancinotti D."/>
            <person name="Carrere S."/>
            <person name="Marande W."/>
            <person name="Arribat S."/>
            <person name="Keller J."/>
            <person name="Huneau C."/>
            <person name="Blein T."/>
            <person name="Aime D."/>
            <person name="Laguerre M."/>
            <person name="Taylor J."/>
            <person name="Schubert V."/>
            <person name="Nelson M."/>
            <person name="Geu-Flores F."/>
            <person name="Crespi M."/>
            <person name="Gallardo-Guerrero K."/>
            <person name="Delaux P.-M."/>
            <person name="Salse J."/>
            <person name="Berges H."/>
            <person name="Guyot R."/>
            <person name="Gouzy J."/>
            <person name="Peret B."/>
        </authorList>
    </citation>
    <scope>NUCLEOTIDE SEQUENCE [LARGE SCALE GENOMIC DNA]</scope>
    <source>
        <strain evidence="8">cv. Amiga</strain>
    </source>
</reference>
<dbReference type="InterPro" id="IPR016180">
    <property type="entry name" value="Ribosomal_uL16_dom"/>
</dbReference>
<evidence type="ECO:0000256" key="2">
    <source>
        <dbReference type="ARBA" id="ARBA00022640"/>
    </source>
</evidence>
<dbReference type="GO" id="GO:0003735">
    <property type="term" value="F:structural constituent of ribosome"/>
    <property type="evidence" value="ECO:0007669"/>
    <property type="project" value="InterPro"/>
</dbReference>
<dbReference type="CDD" id="cd01433">
    <property type="entry name" value="Ribosomal_L16_L10e"/>
    <property type="match status" value="1"/>
</dbReference>
<accession>A0A6A4N9H0</accession>
<evidence type="ECO:0000256" key="3">
    <source>
        <dbReference type="ARBA" id="ARBA00022980"/>
    </source>
</evidence>
<dbReference type="InterPro" id="IPR000114">
    <property type="entry name" value="Ribosomal_uL16_bact-type"/>
</dbReference>
<keyword evidence="4 6" id="KW-0687">Ribonucleoprotein</keyword>
<dbReference type="PANTHER" id="PTHR12220">
    <property type="entry name" value="50S/60S RIBOSOMAL PROTEIN L16"/>
    <property type="match status" value="1"/>
</dbReference>
<dbReference type="InterPro" id="IPR036920">
    <property type="entry name" value="Ribosomal_uL16_sf"/>
</dbReference>
<dbReference type="PROSITE" id="PS00701">
    <property type="entry name" value="RIBOSOMAL_L16_2"/>
    <property type="match status" value="1"/>
</dbReference>
<evidence type="ECO:0000313" key="8">
    <source>
        <dbReference type="Proteomes" id="UP000447434"/>
    </source>
</evidence>
<dbReference type="PRINTS" id="PR00060">
    <property type="entry name" value="RIBOSOMALL16"/>
</dbReference>
<dbReference type="GO" id="GO:0005762">
    <property type="term" value="C:mitochondrial large ribosomal subunit"/>
    <property type="evidence" value="ECO:0007669"/>
    <property type="project" value="TreeGrafter"/>
</dbReference>
<dbReference type="AlphaFoldDB" id="A0A6A4N9H0"/>
<keyword evidence="8" id="KW-1185">Reference proteome</keyword>
<protein>
    <recommendedName>
        <fullName evidence="5">50S ribosomal protein L16, chloroplastic</fullName>
    </recommendedName>
</protein>
<comment type="similarity">
    <text evidence="1 6">Belongs to the universal ribosomal protein uL16 family.</text>
</comment>
<dbReference type="EMBL" id="WOCE01000023">
    <property type="protein sequence ID" value="KAE9587495.1"/>
    <property type="molecule type" value="Genomic_DNA"/>
</dbReference>
<dbReference type="PROSITE" id="PS00049">
    <property type="entry name" value="RIBOSOMAL_L14"/>
    <property type="match status" value="1"/>
</dbReference>
<dbReference type="GO" id="GO:0019843">
    <property type="term" value="F:rRNA binding"/>
    <property type="evidence" value="ECO:0007669"/>
    <property type="project" value="InterPro"/>
</dbReference>
<dbReference type="InterPro" id="IPR036853">
    <property type="entry name" value="Ribosomal_uL14_sf"/>
</dbReference>
<name>A0A6A4N9H0_LUPAL</name>
<keyword evidence="2" id="KW-0934">Plastid</keyword>
<evidence type="ECO:0000256" key="4">
    <source>
        <dbReference type="ARBA" id="ARBA00023274"/>
    </source>
</evidence>
<dbReference type="Gene3D" id="3.90.1170.10">
    <property type="entry name" value="Ribosomal protein L10e/L16"/>
    <property type="match status" value="1"/>
</dbReference>
<keyword evidence="3 6" id="KW-0689">Ribosomal protein</keyword>
<evidence type="ECO:0000256" key="6">
    <source>
        <dbReference type="RuleBase" id="RU004413"/>
    </source>
</evidence>
<sequence length="88" mass="10426">MSRNVRRGRQIWVRIFPNKQITVRPTETRMGYGKGSPKYWEAVPNTPFEISEVIRAVIVRTFKELKRFNGIIIHYNDNATVVTTQFHY</sequence>
<dbReference type="InterPro" id="IPR047873">
    <property type="entry name" value="Ribosomal_uL16"/>
</dbReference>
<dbReference type="SUPFAM" id="SSF50193">
    <property type="entry name" value="Ribosomal protein L14"/>
    <property type="match status" value="1"/>
</dbReference>
<dbReference type="Proteomes" id="UP000447434">
    <property type="component" value="Chromosome 23"/>
</dbReference>
<dbReference type="OrthoDB" id="813207at2759"/>
<dbReference type="InterPro" id="IPR020798">
    <property type="entry name" value="Ribosomal_uL16_CS"/>
</dbReference>
<evidence type="ECO:0000256" key="1">
    <source>
        <dbReference type="ARBA" id="ARBA00008931"/>
    </source>
</evidence>
<evidence type="ECO:0000256" key="5">
    <source>
        <dbReference type="ARBA" id="ARBA00035526"/>
    </source>
</evidence>
<dbReference type="InterPro" id="IPR019972">
    <property type="entry name" value="Ribosomal_uL14_CS"/>
</dbReference>
<evidence type="ECO:0000313" key="7">
    <source>
        <dbReference type="EMBL" id="KAE9587495.1"/>
    </source>
</evidence>
<dbReference type="Pfam" id="PF00252">
    <property type="entry name" value="Ribosomal_L16"/>
    <property type="match status" value="1"/>
</dbReference>
<organism evidence="7 8">
    <name type="scientific">Lupinus albus</name>
    <name type="common">White lupine</name>
    <name type="synonym">Lupinus termis</name>
    <dbReference type="NCBI Taxonomy" id="3870"/>
    <lineage>
        <taxon>Eukaryota</taxon>
        <taxon>Viridiplantae</taxon>
        <taxon>Streptophyta</taxon>
        <taxon>Embryophyta</taxon>
        <taxon>Tracheophyta</taxon>
        <taxon>Spermatophyta</taxon>
        <taxon>Magnoliopsida</taxon>
        <taxon>eudicotyledons</taxon>
        <taxon>Gunneridae</taxon>
        <taxon>Pentapetalae</taxon>
        <taxon>rosids</taxon>
        <taxon>fabids</taxon>
        <taxon>Fabales</taxon>
        <taxon>Fabaceae</taxon>
        <taxon>Papilionoideae</taxon>
        <taxon>50 kb inversion clade</taxon>
        <taxon>genistoids sensu lato</taxon>
        <taxon>core genistoids</taxon>
        <taxon>Genisteae</taxon>
        <taxon>Lupinus</taxon>
    </lineage>
</organism>
<dbReference type="GO" id="GO:0032543">
    <property type="term" value="P:mitochondrial translation"/>
    <property type="evidence" value="ECO:0007669"/>
    <property type="project" value="TreeGrafter"/>
</dbReference>
<comment type="caution">
    <text evidence="7">The sequence shown here is derived from an EMBL/GenBank/DDBJ whole genome shotgun (WGS) entry which is preliminary data.</text>
</comment>
<proteinExistence type="inferred from homology"/>
<dbReference type="PANTHER" id="PTHR12220:SF13">
    <property type="entry name" value="LARGE RIBOSOMAL SUBUNIT PROTEIN UL16M"/>
    <property type="match status" value="1"/>
</dbReference>
<gene>
    <name evidence="7" type="ORF">Lalb_Chr23g0274251</name>
</gene>